<evidence type="ECO:0000313" key="2">
    <source>
        <dbReference type="EMBL" id="VDM83479.1"/>
    </source>
</evidence>
<dbReference type="Proteomes" id="UP000270094">
    <property type="component" value="Unassembled WGS sequence"/>
</dbReference>
<accession>A0A3P7JU44</accession>
<dbReference type="AlphaFoldDB" id="A0A3P7JU44"/>
<sequence length="218" mass="24243">MGLKIVDEGYGRTPEMRKDAFWDDQWVPLYSEESAWEKKYKHHEGSLSHIKLVCFVSNLVTILDRSVSQVRMVPLHDGHPSSANMRRRMSSIKETIVPVKPEETSRRSSIAQFIRSASKLNLNTEGRKLSQIASTPHFRNHSAKEPSVRMFNGHGNDEAHVVTVPGSTPRFSTSVSGATLEPEGIASPTSGELSRVMSGENALQMFAIGDGDFRIGKH</sequence>
<feature type="region of interest" description="Disordered" evidence="1">
    <location>
        <begin position="165"/>
        <end position="191"/>
    </location>
</feature>
<keyword evidence="3" id="KW-1185">Reference proteome</keyword>
<feature type="compositionally biased region" description="Polar residues" evidence="1">
    <location>
        <begin position="165"/>
        <end position="177"/>
    </location>
</feature>
<reference evidence="2 3" key="1">
    <citation type="submission" date="2018-11" db="EMBL/GenBank/DDBJ databases">
        <authorList>
            <consortium name="Pathogen Informatics"/>
        </authorList>
    </citation>
    <scope>NUCLEOTIDE SEQUENCE [LARGE SCALE GENOMIC DNA]</scope>
</reference>
<organism evidence="2 3">
    <name type="scientific">Strongylus vulgaris</name>
    <name type="common">Blood worm</name>
    <dbReference type="NCBI Taxonomy" id="40348"/>
    <lineage>
        <taxon>Eukaryota</taxon>
        <taxon>Metazoa</taxon>
        <taxon>Ecdysozoa</taxon>
        <taxon>Nematoda</taxon>
        <taxon>Chromadorea</taxon>
        <taxon>Rhabditida</taxon>
        <taxon>Rhabditina</taxon>
        <taxon>Rhabditomorpha</taxon>
        <taxon>Strongyloidea</taxon>
        <taxon>Strongylidae</taxon>
        <taxon>Strongylus</taxon>
    </lineage>
</organism>
<name>A0A3P7JU44_STRVU</name>
<dbReference type="OrthoDB" id="201595at2759"/>
<gene>
    <name evidence="2" type="ORF">SVUK_LOCUS18477</name>
</gene>
<dbReference type="EMBL" id="UYYB01123383">
    <property type="protein sequence ID" value="VDM83479.1"/>
    <property type="molecule type" value="Genomic_DNA"/>
</dbReference>
<evidence type="ECO:0000313" key="3">
    <source>
        <dbReference type="Proteomes" id="UP000270094"/>
    </source>
</evidence>
<protein>
    <submittedName>
        <fullName evidence="2">Uncharacterized protein</fullName>
    </submittedName>
</protein>
<evidence type="ECO:0000256" key="1">
    <source>
        <dbReference type="SAM" id="MobiDB-lite"/>
    </source>
</evidence>
<proteinExistence type="predicted"/>